<dbReference type="AlphaFoldDB" id="A8PB27"/>
<dbReference type="Pfam" id="PF13414">
    <property type="entry name" value="TPR_11"/>
    <property type="match status" value="1"/>
</dbReference>
<feature type="compositionally biased region" description="Basic residues" evidence="4">
    <location>
        <begin position="376"/>
        <end position="391"/>
    </location>
</feature>
<comment type="caution">
    <text evidence="6">The sequence shown here is derived from an EMBL/GenBank/DDBJ whole genome shotgun (WGS) entry which is preliminary data.</text>
</comment>
<dbReference type="PROSITE" id="PS50005">
    <property type="entry name" value="TPR"/>
    <property type="match status" value="2"/>
</dbReference>
<reference evidence="6 7" key="1">
    <citation type="journal article" date="2010" name="Proc. Natl. Acad. Sci. U.S.A.">
        <title>Insights into evolution of multicellular fungi from the assembled chromosomes of the mushroom Coprinopsis cinerea (Coprinus cinereus).</title>
        <authorList>
            <person name="Stajich J.E."/>
            <person name="Wilke S.K."/>
            <person name="Ahren D."/>
            <person name="Au C.H."/>
            <person name="Birren B.W."/>
            <person name="Borodovsky M."/>
            <person name="Burns C."/>
            <person name="Canback B."/>
            <person name="Casselton L.A."/>
            <person name="Cheng C.K."/>
            <person name="Deng J."/>
            <person name="Dietrich F.S."/>
            <person name="Fargo D.C."/>
            <person name="Farman M.L."/>
            <person name="Gathman A.C."/>
            <person name="Goldberg J."/>
            <person name="Guigo R."/>
            <person name="Hoegger P.J."/>
            <person name="Hooker J.B."/>
            <person name="Huggins A."/>
            <person name="James T.Y."/>
            <person name="Kamada T."/>
            <person name="Kilaru S."/>
            <person name="Kodira C."/>
            <person name="Kues U."/>
            <person name="Kupfer D."/>
            <person name="Kwan H.S."/>
            <person name="Lomsadze A."/>
            <person name="Li W."/>
            <person name="Lilly W.W."/>
            <person name="Ma L.J."/>
            <person name="Mackey A.J."/>
            <person name="Manning G."/>
            <person name="Martin F."/>
            <person name="Muraguchi H."/>
            <person name="Natvig D.O."/>
            <person name="Palmerini H."/>
            <person name="Ramesh M.A."/>
            <person name="Rehmeyer C.J."/>
            <person name="Roe B.A."/>
            <person name="Shenoy N."/>
            <person name="Stanke M."/>
            <person name="Ter-Hovhannisyan V."/>
            <person name="Tunlid A."/>
            <person name="Velagapudi R."/>
            <person name="Vision T.J."/>
            <person name="Zeng Q."/>
            <person name="Zolan M.E."/>
            <person name="Pukkila P.J."/>
        </authorList>
    </citation>
    <scope>NUCLEOTIDE SEQUENCE [LARGE SCALE GENOMIC DNA]</scope>
    <source>
        <strain evidence="7">Okayama-7 / 130 / ATCC MYA-4618 / FGSC 9003</strain>
    </source>
</reference>
<dbReference type="InterPro" id="IPR000571">
    <property type="entry name" value="Znf_CCCH"/>
</dbReference>
<dbReference type="SUPFAM" id="SSF48452">
    <property type="entry name" value="TPR-like"/>
    <property type="match status" value="1"/>
</dbReference>
<evidence type="ECO:0000313" key="6">
    <source>
        <dbReference type="EMBL" id="EAU81724.1"/>
    </source>
</evidence>
<dbReference type="SMART" id="SM00356">
    <property type="entry name" value="ZnF_C3H1"/>
    <property type="match status" value="2"/>
</dbReference>
<dbReference type="PANTHER" id="PTHR46423:SF1">
    <property type="entry name" value="RNA POLYMERASE II-ASSOCIATED PROTEIN 3"/>
    <property type="match status" value="1"/>
</dbReference>
<evidence type="ECO:0000259" key="5">
    <source>
        <dbReference type="PROSITE" id="PS50103"/>
    </source>
</evidence>
<keyword evidence="1 2" id="KW-0802">TPR repeat</keyword>
<proteinExistence type="predicted"/>
<evidence type="ECO:0000313" key="7">
    <source>
        <dbReference type="Proteomes" id="UP000001861"/>
    </source>
</evidence>
<gene>
    <name evidence="6" type="ORF">CC1G_12852</name>
</gene>
<dbReference type="InParanoid" id="A8PB27"/>
<dbReference type="OrthoDB" id="629492at2759"/>
<dbReference type="InterPro" id="IPR011990">
    <property type="entry name" value="TPR-like_helical_dom_sf"/>
</dbReference>
<dbReference type="GeneID" id="6016720"/>
<dbReference type="PROSITE" id="PS50103">
    <property type="entry name" value="ZF_C3H1"/>
    <property type="match status" value="2"/>
</dbReference>
<evidence type="ECO:0000256" key="3">
    <source>
        <dbReference type="PROSITE-ProRule" id="PRU00723"/>
    </source>
</evidence>
<dbReference type="VEuPathDB" id="FungiDB:CC1G_12852"/>
<dbReference type="EMBL" id="AACS02000004">
    <property type="protein sequence ID" value="EAU81724.1"/>
    <property type="molecule type" value="Genomic_DNA"/>
</dbReference>
<dbReference type="RefSeq" id="XP_001840095.1">
    <property type="nucleotide sequence ID" value="XM_001840043.2"/>
</dbReference>
<protein>
    <recommendedName>
        <fullName evidence="5">C3H1-type domain-containing protein</fullName>
    </recommendedName>
</protein>
<accession>A8PB27</accession>
<feature type="repeat" description="TPR" evidence="2">
    <location>
        <begin position="88"/>
        <end position="121"/>
    </location>
</feature>
<dbReference type="InterPro" id="IPR051966">
    <property type="entry name" value="RPAP3"/>
</dbReference>
<feature type="region of interest" description="Disordered" evidence="4">
    <location>
        <begin position="314"/>
        <end position="431"/>
    </location>
</feature>
<evidence type="ECO:0000256" key="2">
    <source>
        <dbReference type="PROSITE-ProRule" id="PRU00339"/>
    </source>
</evidence>
<dbReference type="Gene3D" id="1.25.40.10">
    <property type="entry name" value="Tetratricopeptide repeat domain"/>
    <property type="match status" value="1"/>
</dbReference>
<organism evidence="6 7">
    <name type="scientific">Coprinopsis cinerea (strain Okayama-7 / 130 / ATCC MYA-4618 / FGSC 9003)</name>
    <name type="common">Inky cap fungus</name>
    <name type="synonym">Hormographiella aspergillata</name>
    <dbReference type="NCBI Taxonomy" id="240176"/>
    <lineage>
        <taxon>Eukaryota</taxon>
        <taxon>Fungi</taxon>
        <taxon>Dikarya</taxon>
        <taxon>Basidiomycota</taxon>
        <taxon>Agaricomycotina</taxon>
        <taxon>Agaricomycetes</taxon>
        <taxon>Agaricomycetidae</taxon>
        <taxon>Agaricales</taxon>
        <taxon>Agaricineae</taxon>
        <taxon>Psathyrellaceae</taxon>
        <taxon>Coprinopsis</taxon>
    </lineage>
</organism>
<sequence>MSLEVEKLILENHDDIASDDDEGAPILQPITKEELRAIRAERRAQKAAEIHAKAEVFRRMGDELYEKEKYEEALIPYLEATQIWPSNVEYYILLSAAYTKLKWFEEAAHAATRALTLDPKSIEARYTRALARLEQRLLTAAKIDLEIVVEHEPTHEKAKTSLDELKATLDAAAKPGSEGNTAEAALPTLQDLDFSYPQYDDSPLDVDEVSNSSDCNHRGNGVPCRYYNRGRCGKGIACPYSHAPDEKSVRDDLGHNVCIYFLLDNCRYGETKCVYSHSKEFLPNRGWWSDPEQTEKIKAIVELTEKTAKEQRSLAQVFKRQSKASALSKLKSRGKAYKTPKTPKTTQEKAEGEGKDGNEEEKGGESGDKKPEKSRPRSKKYHRYPGHRKPKSNATTGGPVTATPSSSSVGEQTSPTTAHPEQSTPVPAVGA</sequence>
<evidence type="ECO:0000256" key="4">
    <source>
        <dbReference type="SAM" id="MobiDB-lite"/>
    </source>
</evidence>
<dbReference type="eggNOG" id="ENOG502SS7I">
    <property type="taxonomic scope" value="Eukaryota"/>
</dbReference>
<evidence type="ECO:0000256" key="1">
    <source>
        <dbReference type="ARBA" id="ARBA00022803"/>
    </source>
</evidence>
<dbReference type="STRING" id="240176.A8PB27"/>
<feature type="domain" description="C3H1-type" evidence="5">
    <location>
        <begin position="252"/>
        <end position="280"/>
    </location>
</feature>
<keyword evidence="3" id="KW-0862">Zinc</keyword>
<feature type="repeat" description="TPR" evidence="2">
    <location>
        <begin position="54"/>
        <end position="87"/>
    </location>
</feature>
<keyword evidence="3" id="KW-0479">Metal-binding</keyword>
<keyword evidence="3" id="KW-0863">Zinc-finger</keyword>
<feature type="compositionally biased region" description="Polar residues" evidence="4">
    <location>
        <begin position="392"/>
        <end position="425"/>
    </location>
</feature>
<dbReference type="OMA" id="LMCQGVK"/>
<feature type="zinc finger region" description="C3H1-type" evidence="3">
    <location>
        <begin position="252"/>
        <end position="280"/>
    </location>
</feature>
<dbReference type="SMART" id="SM00028">
    <property type="entry name" value="TPR"/>
    <property type="match status" value="3"/>
</dbReference>
<name>A8PB27_COPC7</name>
<dbReference type="GO" id="GO:0101031">
    <property type="term" value="C:protein folding chaperone complex"/>
    <property type="evidence" value="ECO:0007669"/>
    <property type="project" value="TreeGrafter"/>
</dbReference>
<dbReference type="InterPro" id="IPR019734">
    <property type="entry name" value="TPR_rpt"/>
</dbReference>
<dbReference type="Proteomes" id="UP000001861">
    <property type="component" value="Unassembled WGS sequence"/>
</dbReference>
<feature type="domain" description="C3H1-type" evidence="5">
    <location>
        <begin position="218"/>
        <end position="245"/>
    </location>
</feature>
<dbReference type="PANTHER" id="PTHR46423">
    <property type="entry name" value="RNA POLYMERASE II-ASSOCIATED PROTEIN 3"/>
    <property type="match status" value="1"/>
</dbReference>
<feature type="compositionally biased region" description="Basic and acidic residues" evidence="4">
    <location>
        <begin position="346"/>
        <end position="375"/>
    </location>
</feature>
<dbReference type="GO" id="GO:0008270">
    <property type="term" value="F:zinc ion binding"/>
    <property type="evidence" value="ECO:0007669"/>
    <property type="project" value="UniProtKB-KW"/>
</dbReference>
<dbReference type="Gene3D" id="3.30.1370.210">
    <property type="match status" value="1"/>
</dbReference>
<feature type="zinc finger region" description="C3H1-type" evidence="3">
    <location>
        <begin position="218"/>
        <end position="245"/>
    </location>
</feature>
<keyword evidence="7" id="KW-1185">Reference proteome</keyword>
<dbReference type="KEGG" id="cci:CC1G_12852"/>